<organism evidence="3 4">
    <name type="scientific">Anaeromyxobacter diazotrophicus</name>
    <dbReference type="NCBI Taxonomy" id="2590199"/>
    <lineage>
        <taxon>Bacteria</taxon>
        <taxon>Pseudomonadati</taxon>
        <taxon>Myxococcota</taxon>
        <taxon>Myxococcia</taxon>
        <taxon>Myxococcales</taxon>
        <taxon>Cystobacterineae</taxon>
        <taxon>Anaeromyxobacteraceae</taxon>
        <taxon>Anaeromyxobacter</taxon>
    </lineage>
</organism>
<protein>
    <recommendedName>
        <fullName evidence="5">DUF4337 domain-containing protein</fullName>
    </recommendedName>
</protein>
<reference evidence="4" key="1">
    <citation type="journal article" date="2020" name="Appl. Environ. Microbiol.">
        <title>Diazotrophic Anaeromyxobacter Isolates from Soils.</title>
        <authorList>
            <person name="Masuda Y."/>
            <person name="Yamanaka H."/>
            <person name="Xu Z.X."/>
            <person name="Shiratori Y."/>
            <person name="Aono T."/>
            <person name="Amachi S."/>
            <person name="Senoo K."/>
            <person name="Itoh H."/>
        </authorList>
    </citation>
    <scope>NUCLEOTIDE SEQUENCE [LARGE SCALE GENOMIC DNA]</scope>
    <source>
        <strain evidence="4">R267</strain>
    </source>
</reference>
<proteinExistence type="predicted"/>
<evidence type="ECO:0008006" key="5">
    <source>
        <dbReference type="Google" id="ProtNLM"/>
    </source>
</evidence>
<keyword evidence="2" id="KW-0812">Transmembrane</keyword>
<keyword evidence="2" id="KW-0472">Membrane</keyword>
<keyword evidence="4" id="KW-1185">Reference proteome</keyword>
<evidence type="ECO:0000313" key="3">
    <source>
        <dbReference type="EMBL" id="GEJ58936.1"/>
    </source>
</evidence>
<evidence type="ECO:0000256" key="2">
    <source>
        <dbReference type="SAM" id="Phobius"/>
    </source>
</evidence>
<comment type="caution">
    <text evidence="3">The sequence shown here is derived from an EMBL/GenBank/DDBJ whole genome shotgun (WGS) entry which is preliminary data.</text>
</comment>
<feature type="transmembrane region" description="Helical" evidence="2">
    <location>
        <begin position="147"/>
        <end position="166"/>
    </location>
</feature>
<accession>A0A7I9VR80</accession>
<evidence type="ECO:0000256" key="1">
    <source>
        <dbReference type="SAM" id="MobiDB-lite"/>
    </source>
</evidence>
<dbReference type="AlphaFoldDB" id="A0A7I9VR80"/>
<dbReference type="EMBL" id="BJTG01000009">
    <property type="protein sequence ID" value="GEJ58936.1"/>
    <property type="molecule type" value="Genomic_DNA"/>
</dbReference>
<dbReference type="Pfam" id="PF14235">
    <property type="entry name" value="DUF4337"/>
    <property type="match status" value="1"/>
</dbReference>
<dbReference type="Proteomes" id="UP000503640">
    <property type="component" value="Unassembled WGS sequence"/>
</dbReference>
<feature type="compositionally biased region" description="Basic and acidic residues" evidence="1">
    <location>
        <begin position="100"/>
        <end position="118"/>
    </location>
</feature>
<feature type="region of interest" description="Disordered" evidence="1">
    <location>
        <begin position="98"/>
        <end position="118"/>
    </location>
</feature>
<keyword evidence="2" id="KW-1133">Transmembrane helix</keyword>
<name>A0A7I9VR80_9BACT</name>
<sequence>MPEGPEVETEKLHEAIHEELEREGGGFLRNIALTTALLAALAAIASLRAGGTVNEALRLETAATRLQAEASDQWAYYQAKGVKGAVAEAARAAWLAAGKEPPEEHGARKDRYAEEQQEIQDKARELERERDAKEREAEHLMHLHHRFAGAVALFQVAIALGAVAALTRKRLVWLASVLLGAGGAVYFAVALLG</sequence>
<gene>
    <name evidence="3" type="ORF">AMYX_36770</name>
</gene>
<feature type="transmembrane region" description="Helical" evidence="2">
    <location>
        <begin position="172"/>
        <end position="192"/>
    </location>
</feature>
<dbReference type="RefSeq" id="WP_176067928.1">
    <property type="nucleotide sequence ID" value="NZ_BJTG01000009.1"/>
</dbReference>
<evidence type="ECO:0000313" key="4">
    <source>
        <dbReference type="Proteomes" id="UP000503640"/>
    </source>
</evidence>
<dbReference type="InterPro" id="IPR025570">
    <property type="entry name" value="DUF4337"/>
</dbReference>